<comment type="caution">
    <text evidence="2">The sequence shown here is derived from an EMBL/GenBank/DDBJ whole genome shotgun (WGS) entry which is preliminary data.</text>
</comment>
<evidence type="ECO:0000313" key="2">
    <source>
        <dbReference type="EMBL" id="GMR45004.1"/>
    </source>
</evidence>
<feature type="non-terminal residue" evidence="2">
    <location>
        <position position="1"/>
    </location>
</feature>
<feature type="transmembrane region" description="Helical" evidence="1">
    <location>
        <begin position="84"/>
        <end position="104"/>
    </location>
</feature>
<feature type="transmembrane region" description="Helical" evidence="1">
    <location>
        <begin position="154"/>
        <end position="175"/>
    </location>
</feature>
<feature type="transmembrane region" description="Helical" evidence="1">
    <location>
        <begin position="44"/>
        <end position="63"/>
    </location>
</feature>
<organism evidence="2 3">
    <name type="scientific">Pristionchus mayeri</name>
    <dbReference type="NCBI Taxonomy" id="1317129"/>
    <lineage>
        <taxon>Eukaryota</taxon>
        <taxon>Metazoa</taxon>
        <taxon>Ecdysozoa</taxon>
        <taxon>Nematoda</taxon>
        <taxon>Chromadorea</taxon>
        <taxon>Rhabditida</taxon>
        <taxon>Rhabditina</taxon>
        <taxon>Diplogasteromorpha</taxon>
        <taxon>Diplogasteroidea</taxon>
        <taxon>Neodiplogasteridae</taxon>
        <taxon>Pristionchus</taxon>
    </lineage>
</organism>
<evidence type="ECO:0000256" key="1">
    <source>
        <dbReference type="SAM" id="Phobius"/>
    </source>
</evidence>
<proteinExistence type="predicted"/>
<keyword evidence="1" id="KW-1133">Transmembrane helix</keyword>
<name>A0AAN5CII0_9BILA</name>
<dbReference type="AlphaFoldDB" id="A0AAN5CII0"/>
<accession>A0AAN5CII0</accession>
<keyword evidence="1" id="KW-0472">Membrane</keyword>
<dbReference type="EMBL" id="BTRK01000004">
    <property type="protein sequence ID" value="GMR45004.1"/>
    <property type="molecule type" value="Genomic_DNA"/>
</dbReference>
<protein>
    <submittedName>
        <fullName evidence="2">Uncharacterized protein</fullName>
    </submittedName>
</protein>
<keyword evidence="1" id="KW-0812">Transmembrane</keyword>
<dbReference type="Proteomes" id="UP001328107">
    <property type="component" value="Unassembled WGS sequence"/>
</dbReference>
<feature type="non-terminal residue" evidence="2">
    <location>
        <position position="176"/>
    </location>
</feature>
<gene>
    <name evidence="2" type="ORF">PMAYCL1PPCAC_15199</name>
</gene>
<sequence length="176" mass="20434">IFRLLLCLMLLRTPISIVRRTLVLIQRVFYTGEGALLPHQELNNGVLFYTWYLICFSMILLCLERLLSTFFRKATAKIVDHPATSTLIVLIVLFASFCPAYWNLHLPTRHVQIVTFFLTTPVRFSIQRSMKGERQNNQSSNLPKLHIRKDKLKGIRAVLPFLVHVNICSFFTLMVI</sequence>
<keyword evidence="3" id="KW-1185">Reference proteome</keyword>
<evidence type="ECO:0000313" key="3">
    <source>
        <dbReference type="Proteomes" id="UP001328107"/>
    </source>
</evidence>
<reference evidence="3" key="1">
    <citation type="submission" date="2022-10" db="EMBL/GenBank/DDBJ databases">
        <title>Genome assembly of Pristionchus species.</title>
        <authorList>
            <person name="Yoshida K."/>
            <person name="Sommer R.J."/>
        </authorList>
    </citation>
    <scope>NUCLEOTIDE SEQUENCE [LARGE SCALE GENOMIC DNA]</scope>
    <source>
        <strain evidence="3">RS5460</strain>
    </source>
</reference>